<proteinExistence type="predicted"/>
<evidence type="ECO:0000313" key="3">
    <source>
        <dbReference type="Proteomes" id="UP001457282"/>
    </source>
</evidence>
<evidence type="ECO:0000256" key="1">
    <source>
        <dbReference type="SAM" id="MobiDB-lite"/>
    </source>
</evidence>
<feature type="compositionally biased region" description="Basic residues" evidence="1">
    <location>
        <begin position="25"/>
        <end position="39"/>
    </location>
</feature>
<dbReference type="AlphaFoldDB" id="A0AAW1XL75"/>
<accession>A0AAW1XL75</accession>
<dbReference type="EMBL" id="JBEDUW010000003">
    <property type="protein sequence ID" value="KAK9936615.1"/>
    <property type="molecule type" value="Genomic_DNA"/>
</dbReference>
<gene>
    <name evidence="2" type="ORF">M0R45_013445</name>
</gene>
<reference evidence="2 3" key="1">
    <citation type="journal article" date="2023" name="G3 (Bethesda)">
        <title>A chromosome-length genome assembly and annotation of blackberry (Rubus argutus, cv. 'Hillquist').</title>
        <authorList>
            <person name="Bruna T."/>
            <person name="Aryal R."/>
            <person name="Dudchenko O."/>
            <person name="Sargent D.J."/>
            <person name="Mead D."/>
            <person name="Buti M."/>
            <person name="Cavallini A."/>
            <person name="Hytonen T."/>
            <person name="Andres J."/>
            <person name="Pham M."/>
            <person name="Weisz D."/>
            <person name="Mascagni F."/>
            <person name="Usai G."/>
            <person name="Natali L."/>
            <person name="Bassil N."/>
            <person name="Fernandez G.E."/>
            <person name="Lomsadze A."/>
            <person name="Armour M."/>
            <person name="Olukolu B."/>
            <person name="Poorten T."/>
            <person name="Britton C."/>
            <person name="Davik J."/>
            <person name="Ashrafi H."/>
            <person name="Aiden E.L."/>
            <person name="Borodovsky M."/>
            <person name="Worthington M."/>
        </authorList>
    </citation>
    <scope>NUCLEOTIDE SEQUENCE [LARGE SCALE GENOMIC DNA]</scope>
    <source>
        <strain evidence="2">PI 553951</strain>
    </source>
</reference>
<name>A0AAW1XL75_RUBAR</name>
<feature type="region of interest" description="Disordered" evidence="1">
    <location>
        <begin position="1"/>
        <end position="49"/>
    </location>
</feature>
<protein>
    <submittedName>
        <fullName evidence="2">Uncharacterized protein</fullName>
    </submittedName>
</protein>
<comment type="caution">
    <text evidence="2">The sequence shown here is derived from an EMBL/GenBank/DDBJ whole genome shotgun (WGS) entry which is preliminary data.</text>
</comment>
<organism evidence="2 3">
    <name type="scientific">Rubus argutus</name>
    <name type="common">Southern blackberry</name>
    <dbReference type="NCBI Taxonomy" id="59490"/>
    <lineage>
        <taxon>Eukaryota</taxon>
        <taxon>Viridiplantae</taxon>
        <taxon>Streptophyta</taxon>
        <taxon>Embryophyta</taxon>
        <taxon>Tracheophyta</taxon>
        <taxon>Spermatophyta</taxon>
        <taxon>Magnoliopsida</taxon>
        <taxon>eudicotyledons</taxon>
        <taxon>Gunneridae</taxon>
        <taxon>Pentapetalae</taxon>
        <taxon>rosids</taxon>
        <taxon>fabids</taxon>
        <taxon>Rosales</taxon>
        <taxon>Rosaceae</taxon>
        <taxon>Rosoideae</taxon>
        <taxon>Rosoideae incertae sedis</taxon>
        <taxon>Rubus</taxon>
    </lineage>
</organism>
<dbReference type="Proteomes" id="UP001457282">
    <property type="component" value="Unassembled WGS sequence"/>
</dbReference>
<keyword evidence="3" id="KW-1185">Reference proteome</keyword>
<evidence type="ECO:0000313" key="2">
    <source>
        <dbReference type="EMBL" id="KAK9936615.1"/>
    </source>
</evidence>
<sequence>MSSGTRGPRNRASKLPVADKPQFGPKKKKPQGSKVRKSKYSPAGPSHGAVTSSCFFSADGDPSAAGSKAMEQKIARIRRLHEWSKDACYFYNPRELRCAPGTKVEEPKFHPCPHQGAKNTFDFLFCKPDCPRRFFW</sequence>